<name>A0A0E9VKH6_ANGAN</name>
<accession>A0A0E9VKH6</accession>
<organism evidence="1">
    <name type="scientific">Anguilla anguilla</name>
    <name type="common">European freshwater eel</name>
    <name type="synonym">Muraena anguilla</name>
    <dbReference type="NCBI Taxonomy" id="7936"/>
    <lineage>
        <taxon>Eukaryota</taxon>
        <taxon>Metazoa</taxon>
        <taxon>Chordata</taxon>
        <taxon>Craniata</taxon>
        <taxon>Vertebrata</taxon>
        <taxon>Euteleostomi</taxon>
        <taxon>Actinopterygii</taxon>
        <taxon>Neopterygii</taxon>
        <taxon>Teleostei</taxon>
        <taxon>Anguilliformes</taxon>
        <taxon>Anguillidae</taxon>
        <taxon>Anguilla</taxon>
    </lineage>
</organism>
<sequence>MNQTLFSKWCSANHRITEETLERRML</sequence>
<evidence type="ECO:0000313" key="1">
    <source>
        <dbReference type="EMBL" id="JAH78639.1"/>
    </source>
</evidence>
<dbReference type="AlphaFoldDB" id="A0A0E9VKH6"/>
<proteinExistence type="predicted"/>
<protein>
    <submittedName>
        <fullName evidence="1">Uncharacterized protein</fullName>
    </submittedName>
</protein>
<dbReference type="EMBL" id="GBXM01029938">
    <property type="protein sequence ID" value="JAH78639.1"/>
    <property type="molecule type" value="Transcribed_RNA"/>
</dbReference>
<reference evidence="1" key="2">
    <citation type="journal article" date="2015" name="Fish Shellfish Immunol.">
        <title>Early steps in the European eel (Anguilla anguilla)-Vibrio vulnificus interaction in the gills: Role of the RtxA13 toxin.</title>
        <authorList>
            <person name="Callol A."/>
            <person name="Pajuelo D."/>
            <person name="Ebbesson L."/>
            <person name="Teles M."/>
            <person name="MacKenzie S."/>
            <person name="Amaro C."/>
        </authorList>
    </citation>
    <scope>NUCLEOTIDE SEQUENCE</scope>
</reference>
<reference evidence="1" key="1">
    <citation type="submission" date="2014-11" db="EMBL/GenBank/DDBJ databases">
        <authorList>
            <person name="Amaro Gonzalez C."/>
        </authorList>
    </citation>
    <scope>NUCLEOTIDE SEQUENCE</scope>
</reference>